<dbReference type="AlphaFoldDB" id="A0A2U1KBQ6"/>
<dbReference type="STRING" id="35608.A0A2U1KBQ6"/>
<sequence length="439" mass="50856">MAFNVQARQDLDSEIARMFYSSGLAFSLAKNPYYIRSYTRAVNSKHLVGYVPPGKGVSIVSDGWTDDQRRSLISFMAASEGGTMFLQAVNCEGEYKDKYFICNLLKENTQANVETYEECSWVTEVTGDVMAIENFIVNHPMRLSMFNANSQLKLLSLAETRFASSIIMLKRLKLIKQGLLNMLVSPNWANYREDNVQKSAFVKEKILNDLWWDKIDYIIALLEPIYEMLRKADTDKPCLHLVYDWWDSMIENVKVVIYRHEGKKEEVSPFYSIVHNILVDRWVKSNTPLYCLAHSLNPRVSQSASPHKDKEISDERLKCFEKYFPSVLERKEIHMEFAKFSKAVREFAISQSASPHKDKEISDERLKCFEKYFPSVLERKEIHMEFAKFSKAVREFANGFDTLDDVGILGMANRSLNEPEMEAMLFTTDDIVDIDDEDR</sequence>
<proteinExistence type="predicted"/>
<dbReference type="SUPFAM" id="SSF53098">
    <property type="entry name" value="Ribonuclease H-like"/>
    <property type="match status" value="1"/>
</dbReference>
<dbReference type="Proteomes" id="UP000245207">
    <property type="component" value="Unassembled WGS sequence"/>
</dbReference>
<comment type="caution">
    <text evidence="2">The sequence shown here is derived from an EMBL/GenBank/DDBJ whole genome shotgun (WGS) entry which is preliminary data.</text>
</comment>
<protein>
    <recommendedName>
        <fullName evidence="1">DUF659 domain-containing protein</fullName>
    </recommendedName>
</protein>
<dbReference type="PANTHER" id="PTHR32166">
    <property type="entry name" value="OSJNBA0013A04.12 PROTEIN"/>
    <property type="match status" value="1"/>
</dbReference>
<organism evidence="2 3">
    <name type="scientific">Artemisia annua</name>
    <name type="common">Sweet wormwood</name>
    <dbReference type="NCBI Taxonomy" id="35608"/>
    <lineage>
        <taxon>Eukaryota</taxon>
        <taxon>Viridiplantae</taxon>
        <taxon>Streptophyta</taxon>
        <taxon>Embryophyta</taxon>
        <taxon>Tracheophyta</taxon>
        <taxon>Spermatophyta</taxon>
        <taxon>Magnoliopsida</taxon>
        <taxon>eudicotyledons</taxon>
        <taxon>Gunneridae</taxon>
        <taxon>Pentapetalae</taxon>
        <taxon>asterids</taxon>
        <taxon>campanulids</taxon>
        <taxon>Asterales</taxon>
        <taxon>Asteraceae</taxon>
        <taxon>Asteroideae</taxon>
        <taxon>Anthemideae</taxon>
        <taxon>Artemisiinae</taxon>
        <taxon>Artemisia</taxon>
    </lineage>
</organism>
<evidence type="ECO:0000313" key="3">
    <source>
        <dbReference type="Proteomes" id="UP000245207"/>
    </source>
</evidence>
<keyword evidence="3" id="KW-1185">Reference proteome</keyword>
<dbReference type="OrthoDB" id="2017576at2759"/>
<name>A0A2U1KBQ6_ARTAN</name>
<reference evidence="2 3" key="1">
    <citation type="journal article" date="2018" name="Mol. Plant">
        <title>The genome of Artemisia annua provides insight into the evolution of Asteraceae family and artemisinin biosynthesis.</title>
        <authorList>
            <person name="Shen Q."/>
            <person name="Zhang L."/>
            <person name="Liao Z."/>
            <person name="Wang S."/>
            <person name="Yan T."/>
            <person name="Shi P."/>
            <person name="Liu M."/>
            <person name="Fu X."/>
            <person name="Pan Q."/>
            <person name="Wang Y."/>
            <person name="Lv Z."/>
            <person name="Lu X."/>
            <person name="Zhang F."/>
            <person name="Jiang W."/>
            <person name="Ma Y."/>
            <person name="Chen M."/>
            <person name="Hao X."/>
            <person name="Li L."/>
            <person name="Tang Y."/>
            <person name="Lv G."/>
            <person name="Zhou Y."/>
            <person name="Sun X."/>
            <person name="Brodelius P.E."/>
            <person name="Rose J.K.C."/>
            <person name="Tang K."/>
        </authorList>
    </citation>
    <scope>NUCLEOTIDE SEQUENCE [LARGE SCALE GENOMIC DNA]</scope>
    <source>
        <strain evidence="3">cv. Huhao1</strain>
        <tissue evidence="2">Leaf</tissue>
    </source>
</reference>
<evidence type="ECO:0000259" key="1">
    <source>
        <dbReference type="Pfam" id="PF04937"/>
    </source>
</evidence>
<accession>A0A2U1KBQ6</accession>
<feature type="domain" description="DUF659" evidence="1">
    <location>
        <begin position="54"/>
        <end position="130"/>
    </location>
</feature>
<gene>
    <name evidence="2" type="ORF">CTI12_AA621510</name>
</gene>
<dbReference type="Pfam" id="PF04937">
    <property type="entry name" value="DUF659"/>
    <property type="match status" value="1"/>
</dbReference>
<dbReference type="InterPro" id="IPR007021">
    <property type="entry name" value="DUF659"/>
</dbReference>
<dbReference type="EMBL" id="PKPP01023464">
    <property type="protein sequence ID" value="PWA34189.1"/>
    <property type="molecule type" value="Genomic_DNA"/>
</dbReference>
<dbReference type="InterPro" id="IPR012337">
    <property type="entry name" value="RNaseH-like_sf"/>
</dbReference>
<dbReference type="PANTHER" id="PTHR32166:SF81">
    <property type="entry name" value="OS06G0658400 PROTEIN"/>
    <property type="match status" value="1"/>
</dbReference>
<evidence type="ECO:0000313" key="2">
    <source>
        <dbReference type="EMBL" id="PWA34189.1"/>
    </source>
</evidence>